<protein>
    <recommendedName>
        <fullName evidence="2">Casein kinase substrate phosphoprotein PP28 domain-containing protein</fullName>
    </recommendedName>
</protein>
<dbReference type="Pfam" id="PF10252">
    <property type="entry name" value="PP28"/>
    <property type="match status" value="1"/>
</dbReference>
<proteinExistence type="predicted"/>
<accession>A0A1C7MD78</accession>
<gene>
    <name evidence="3" type="ORF">A0H81_05428</name>
</gene>
<name>A0A1C7MD78_GRIFR</name>
<organism evidence="3 4">
    <name type="scientific">Grifola frondosa</name>
    <name type="common">Maitake</name>
    <name type="synonym">Polyporus frondosus</name>
    <dbReference type="NCBI Taxonomy" id="5627"/>
    <lineage>
        <taxon>Eukaryota</taxon>
        <taxon>Fungi</taxon>
        <taxon>Dikarya</taxon>
        <taxon>Basidiomycota</taxon>
        <taxon>Agaricomycotina</taxon>
        <taxon>Agaricomycetes</taxon>
        <taxon>Polyporales</taxon>
        <taxon>Grifolaceae</taxon>
        <taxon>Grifola</taxon>
    </lineage>
</organism>
<feature type="compositionally biased region" description="Acidic residues" evidence="1">
    <location>
        <begin position="58"/>
        <end position="81"/>
    </location>
</feature>
<keyword evidence="4" id="KW-1185">Reference proteome</keyword>
<feature type="region of interest" description="Disordered" evidence="1">
    <location>
        <begin position="54"/>
        <end position="130"/>
    </location>
</feature>
<reference evidence="3 4" key="1">
    <citation type="submission" date="2016-03" db="EMBL/GenBank/DDBJ databases">
        <title>Whole genome sequencing of Grifola frondosa 9006-11.</title>
        <authorList>
            <person name="Min B."/>
            <person name="Park H."/>
            <person name="Kim J.-G."/>
            <person name="Cho H."/>
            <person name="Oh Y.-L."/>
            <person name="Kong W.-S."/>
            <person name="Choi I.-G."/>
        </authorList>
    </citation>
    <scope>NUCLEOTIDE SEQUENCE [LARGE SCALE GENOMIC DNA]</scope>
    <source>
        <strain evidence="3 4">9006-11</strain>
    </source>
</reference>
<evidence type="ECO:0000313" key="3">
    <source>
        <dbReference type="EMBL" id="OBZ74557.1"/>
    </source>
</evidence>
<feature type="domain" description="Casein kinase substrate phosphoprotein PP28" evidence="2">
    <location>
        <begin position="201"/>
        <end position="237"/>
    </location>
</feature>
<feature type="compositionally biased region" description="Acidic residues" evidence="1">
    <location>
        <begin position="113"/>
        <end position="123"/>
    </location>
</feature>
<evidence type="ECO:0000256" key="1">
    <source>
        <dbReference type="SAM" id="MobiDB-lite"/>
    </source>
</evidence>
<dbReference type="InterPro" id="IPR019380">
    <property type="entry name" value="Casein_kinase_sb_PP28"/>
</dbReference>
<evidence type="ECO:0000313" key="4">
    <source>
        <dbReference type="Proteomes" id="UP000092993"/>
    </source>
</evidence>
<evidence type="ECO:0000259" key="2">
    <source>
        <dbReference type="Pfam" id="PF10252"/>
    </source>
</evidence>
<comment type="caution">
    <text evidence="3">The sequence shown here is derived from an EMBL/GenBank/DDBJ whole genome shotgun (WGS) entry which is preliminary data.</text>
</comment>
<sequence length="275" mass="31180">MEPAHTDHGSSHLNSKHLVLDENGTAVSTDKWYILVNVFVCLISPGIVRAVRGKRNDEEDDSDDDDEEEEEEEEEESEEEAPGGGSTAQPELSRTERRELKKKKAQAKQQAEVENDEDQEDQDPLFTNPNIAAGKRMNLADLGAPRELHAREVCTSLIQVVVLSKEYHREEKEKKEAKERYWKVNSWIVFKEFIVTGTIYQLHEQGKTEQAKADLSRLTKIRAEREAAQAKRKAEAEGLSQRLIIIPNAPHVWHPAKAAELETKKKEAAAKGKRL</sequence>
<dbReference type="EMBL" id="LUGG01000005">
    <property type="protein sequence ID" value="OBZ74557.1"/>
    <property type="molecule type" value="Genomic_DNA"/>
</dbReference>
<dbReference type="AlphaFoldDB" id="A0A1C7MD78"/>
<dbReference type="OrthoDB" id="21120at2759"/>
<dbReference type="Proteomes" id="UP000092993">
    <property type="component" value="Unassembled WGS sequence"/>
</dbReference>